<dbReference type="InterPro" id="IPR025380">
    <property type="entry name" value="DUF4369"/>
</dbReference>
<evidence type="ECO:0000259" key="1">
    <source>
        <dbReference type="PROSITE" id="PS51352"/>
    </source>
</evidence>
<name>A0A9D2HQV8_9BACE</name>
<dbReference type="InterPro" id="IPR012336">
    <property type="entry name" value="Thioredoxin-like_fold"/>
</dbReference>
<dbReference type="PANTHER" id="PTHR42852:SF13">
    <property type="entry name" value="PROTEIN DIPZ"/>
    <property type="match status" value="1"/>
</dbReference>
<dbReference type="SUPFAM" id="SSF52833">
    <property type="entry name" value="Thioredoxin-like"/>
    <property type="match status" value="1"/>
</dbReference>
<dbReference type="AlphaFoldDB" id="A0A9D2HQV8"/>
<dbReference type="Gene3D" id="3.40.30.10">
    <property type="entry name" value="Glutaredoxin"/>
    <property type="match status" value="1"/>
</dbReference>
<reference evidence="2" key="2">
    <citation type="submission" date="2021-04" db="EMBL/GenBank/DDBJ databases">
        <authorList>
            <person name="Gilroy R."/>
        </authorList>
    </citation>
    <scope>NUCLEOTIDE SEQUENCE</scope>
    <source>
        <strain evidence="2">ChiHecec1B25-7008</strain>
    </source>
</reference>
<dbReference type="Proteomes" id="UP000823860">
    <property type="component" value="Unassembled WGS sequence"/>
</dbReference>
<protein>
    <submittedName>
        <fullName evidence="2">DUF4369 domain-containing protein</fullName>
    </submittedName>
</protein>
<dbReference type="Pfam" id="PF14289">
    <property type="entry name" value="DUF4369"/>
    <property type="match status" value="1"/>
</dbReference>
<dbReference type="InterPro" id="IPR050553">
    <property type="entry name" value="Thioredoxin_ResA/DsbE_sf"/>
</dbReference>
<feature type="domain" description="Thioredoxin" evidence="1">
    <location>
        <begin position="241"/>
        <end position="386"/>
    </location>
</feature>
<gene>
    <name evidence="2" type="ORF">H9785_06830</name>
</gene>
<proteinExistence type="predicted"/>
<dbReference type="InterPro" id="IPR013766">
    <property type="entry name" value="Thioredoxin_domain"/>
</dbReference>
<organism evidence="2 3">
    <name type="scientific">Candidatus Bacteroides intestinavium</name>
    <dbReference type="NCBI Taxonomy" id="2838469"/>
    <lineage>
        <taxon>Bacteria</taxon>
        <taxon>Pseudomonadati</taxon>
        <taxon>Bacteroidota</taxon>
        <taxon>Bacteroidia</taxon>
        <taxon>Bacteroidales</taxon>
        <taxon>Bacteroidaceae</taxon>
        <taxon>Bacteroides</taxon>
    </lineage>
</organism>
<sequence length="386" mass="43023">MKKITKTLYAALTVAALGACSSGSQFKIEGEVTGADGKMLYLEASALDGIVPMDSVKLNDGGSFTFKSERPASPEFYRLRIEDKVINLAIDSTETVTVQAPYESFATEYTVTGSPNCEKIKELTQKQIRLQNHVDKLGASMNNHAIGVDDFQDSLAVLMKAYKDDVKINYIFSAPNTTAAYFALFQKLNNYLIFDPLNSKDDIRCFAAVATSLNQHYPHADRSKNLYNIVIKGMKNTRTPQQPAADAPQITVQETGVIDIPLRDIEGTTRHLTELKGKVVIIDFTVYQSAVSASHNYMLRDLYDKYASQGLEIYQVSLDADEHYWKTTAANLPWICVRDGNGIYSSYATAYNIQNLPTLFLMNRTNELVARSETIKDLEKEVKALL</sequence>
<evidence type="ECO:0000313" key="3">
    <source>
        <dbReference type="Proteomes" id="UP000823860"/>
    </source>
</evidence>
<dbReference type="InterPro" id="IPR036249">
    <property type="entry name" value="Thioredoxin-like_sf"/>
</dbReference>
<evidence type="ECO:0000313" key="2">
    <source>
        <dbReference type="EMBL" id="HJA83664.1"/>
    </source>
</evidence>
<dbReference type="PROSITE" id="PS51352">
    <property type="entry name" value="THIOREDOXIN_2"/>
    <property type="match status" value="1"/>
</dbReference>
<dbReference type="PANTHER" id="PTHR42852">
    <property type="entry name" value="THIOL:DISULFIDE INTERCHANGE PROTEIN DSBE"/>
    <property type="match status" value="1"/>
</dbReference>
<reference evidence="2" key="1">
    <citation type="journal article" date="2021" name="PeerJ">
        <title>Extensive microbial diversity within the chicken gut microbiome revealed by metagenomics and culture.</title>
        <authorList>
            <person name="Gilroy R."/>
            <person name="Ravi A."/>
            <person name="Getino M."/>
            <person name="Pursley I."/>
            <person name="Horton D.L."/>
            <person name="Alikhan N.F."/>
            <person name="Baker D."/>
            <person name="Gharbi K."/>
            <person name="Hall N."/>
            <person name="Watson M."/>
            <person name="Adriaenssens E.M."/>
            <person name="Foster-Nyarko E."/>
            <person name="Jarju S."/>
            <person name="Secka A."/>
            <person name="Antonio M."/>
            <person name="Oren A."/>
            <person name="Chaudhuri R.R."/>
            <person name="La Ragione R."/>
            <person name="Hildebrand F."/>
            <person name="Pallen M.J."/>
        </authorList>
    </citation>
    <scope>NUCLEOTIDE SEQUENCE</scope>
    <source>
        <strain evidence="2">ChiHecec1B25-7008</strain>
    </source>
</reference>
<comment type="caution">
    <text evidence="2">The sequence shown here is derived from an EMBL/GenBank/DDBJ whole genome shotgun (WGS) entry which is preliminary data.</text>
</comment>
<dbReference type="EMBL" id="DWZE01000080">
    <property type="protein sequence ID" value="HJA83664.1"/>
    <property type="molecule type" value="Genomic_DNA"/>
</dbReference>
<dbReference type="PROSITE" id="PS51257">
    <property type="entry name" value="PROKAR_LIPOPROTEIN"/>
    <property type="match status" value="1"/>
</dbReference>
<dbReference type="Pfam" id="PF13905">
    <property type="entry name" value="Thioredoxin_8"/>
    <property type="match status" value="1"/>
</dbReference>
<accession>A0A9D2HQV8</accession>